<name>A0ABW0THB9_9BACL</name>
<accession>A0ABW0THB9</accession>
<evidence type="ECO:0000313" key="1">
    <source>
        <dbReference type="EMBL" id="MFC5588028.1"/>
    </source>
</evidence>
<dbReference type="Pfam" id="PF12643">
    <property type="entry name" value="MazG-like"/>
    <property type="match status" value="1"/>
</dbReference>
<dbReference type="PANTHER" id="PTHR46523">
    <property type="entry name" value="DCTP PYROPHOSPHATASE 1"/>
    <property type="match status" value="1"/>
</dbReference>
<dbReference type="PANTHER" id="PTHR46523:SF1">
    <property type="entry name" value="DCTP PYROPHOSPHATASE 1"/>
    <property type="match status" value="1"/>
</dbReference>
<keyword evidence="2" id="KW-1185">Reference proteome</keyword>
<sequence length="96" mass="10974">MKKLQAEIKEFTEERGWSGNQDARNLAISISLESSELLEHFQWMSGEEAVALNKQEIVDEAADVFIYLLQFADLLDIDLEEAVRGKMKKNAVKYPV</sequence>
<evidence type="ECO:0000313" key="2">
    <source>
        <dbReference type="Proteomes" id="UP001596109"/>
    </source>
</evidence>
<dbReference type="CDD" id="cd11537">
    <property type="entry name" value="NTP-PPase_RS21-C6_like"/>
    <property type="match status" value="1"/>
</dbReference>
<organism evidence="1 2">
    <name type="scientific">Sporosarcina soli</name>
    <dbReference type="NCBI Taxonomy" id="334736"/>
    <lineage>
        <taxon>Bacteria</taxon>
        <taxon>Bacillati</taxon>
        <taxon>Bacillota</taxon>
        <taxon>Bacilli</taxon>
        <taxon>Bacillales</taxon>
        <taxon>Caryophanaceae</taxon>
        <taxon>Sporosarcina</taxon>
    </lineage>
</organism>
<dbReference type="SUPFAM" id="SSF101386">
    <property type="entry name" value="all-alpha NTP pyrophosphatases"/>
    <property type="match status" value="1"/>
</dbReference>
<dbReference type="Proteomes" id="UP001596109">
    <property type="component" value="Unassembled WGS sequence"/>
</dbReference>
<dbReference type="InterPro" id="IPR052555">
    <property type="entry name" value="dCTP_Pyrophosphatase"/>
</dbReference>
<dbReference type="EMBL" id="JBHSNO010000003">
    <property type="protein sequence ID" value="MFC5588028.1"/>
    <property type="molecule type" value="Genomic_DNA"/>
</dbReference>
<proteinExistence type="predicted"/>
<dbReference type="PIRSF" id="PIRSF029826">
    <property type="entry name" value="UCP029826_pph"/>
    <property type="match status" value="1"/>
</dbReference>
<dbReference type="RefSeq" id="WP_381430964.1">
    <property type="nucleotide sequence ID" value="NZ_JBHSNO010000003.1"/>
</dbReference>
<gene>
    <name evidence="1" type="ORF">ACFPRA_03865</name>
</gene>
<dbReference type="InterPro" id="IPR025984">
    <property type="entry name" value="DCTPP"/>
</dbReference>
<reference evidence="2" key="1">
    <citation type="journal article" date="2019" name="Int. J. Syst. Evol. Microbiol.">
        <title>The Global Catalogue of Microorganisms (GCM) 10K type strain sequencing project: providing services to taxonomists for standard genome sequencing and annotation.</title>
        <authorList>
            <consortium name="The Broad Institute Genomics Platform"/>
            <consortium name="The Broad Institute Genome Sequencing Center for Infectious Disease"/>
            <person name="Wu L."/>
            <person name="Ma J."/>
        </authorList>
    </citation>
    <scope>NUCLEOTIDE SEQUENCE [LARGE SCALE GENOMIC DNA]</scope>
    <source>
        <strain evidence="2">CGMCC 4.1434</strain>
    </source>
</reference>
<dbReference type="Gene3D" id="1.10.287.1080">
    <property type="entry name" value="MazG-like"/>
    <property type="match status" value="1"/>
</dbReference>
<comment type="caution">
    <text evidence="1">The sequence shown here is derived from an EMBL/GenBank/DDBJ whole genome shotgun (WGS) entry which is preliminary data.</text>
</comment>
<protein>
    <submittedName>
        <fullName evidence="1">Nucleotide pyrophosphohydrolase</fullName>
    </submittedName>
</protein>